<dbReference type="EMBL" id="JAHRIO010020227">
    <property type="protein sequence ID" value="MEQ2164302.1"/>
    <property type="molecule type" value="Genomic_DNA"/>
</dbReference>
<keyword evidence="3" id="KW-0677">Repeat</keyword>
<protein>
    <recommendedName>
        <fullName evidence="5">Fibronectin type-III domain-containing protein</fullName>
    </recommendedName>
</protein>
<feature type="non-terminal residue" evidence="6">
    <location>
        <position position="1"/>
    </location>
</feature>
<keyword evidence="7" id="KW-1185">Reference proteome</keyword>
<dbReference type="Proteomes" id="UP001476798">
    <property type="component" value="Unassembled WGS sequence"/>
</dbReference>
<reference evidence="6 7" key="1">
    <citation type="submission" date="2021-06" db="EMBL/GenBank/DDBJ databases">
        <authorList>
            <person name="Palmer J.M."/>
        </authorList>
    </citation>
    <scope>NUCLEOTIDE SEQUENCE [LARGE SCALE GENOMIC DNA]</scope>
    <source>
        <strain evidence="6 7">GA_2019</strain>
        <tissue evidence="6">Muscle</tissue>
    </source>
</reference>
<dbReference type="PANTHER" id="PTHR46003:SF2">
    <property type="entry name" value="HOST CELL FACTOR 2"/>
    <property type="match status" value="1"/>
</dbReference>
<accession>A0ABV0MYZ0</accession>
<dbReference type="InterPro" id="IPR059124">
    <property type="entry name" value="Kelch_HCF"/>
</dbReference>
<dbReference type="SUPFAM" id="SSF117281">
    <property type="entry name" value="Kelch motif"/>
    <property type="match status" value="1"/>
</dbReference>
<dbReference type="PANTHER" id="PTHR46003">
    <property type="entry name" value="HOST CELL FACTOR"/>
    <property type="match status" value="1"/>
</dbReference>
<dbReference type="Gene3D" id="2.60.40.10">
    <property type="entry name" value="Immunoglobulins"/>
    <property type="match status" value="2"/>
</dbReference>
<name>A0ABV0MYZ0_9TELE</name>
<organism evidence="6 7">
    <name type="scientific">Goodea atripinnis</name>
    <dbReference type="NCBI Taxonomy" id="208336"/>
    <lineage>
        <taxon>Eukaryota</taxon>
        <taxon>Metazoa</taxon>
        <taxon>Chordata</taxon>
        <taxon>Craniata</taxon>
        <taxon>Vertebrata</taxon>
        <taxon>Euteleostomi</taxon>
        <taxon>Actinopterygii</taxon>
        <taxon>Neopterygii</taxon>
        <taxon>Teleostei</taxon>
        <taxon>Neoteleostei</taxon>
        <taxon>Acanthomorphata</taxon>
        <taxon>Ovalentaria</taxon>
        <taxon>Atherinomorphae</taxon>
        <taxon>Cyprinodontiformes</taxon>
        <taxon>Goodeidae</taxon>
        <taxon>Goodea</taxon>
    </lineage>
</organism>
<evidence type="ECO:0000256" key="3">
    <source>
        <dbReference type="ARBA" id="ARBA00022737"/>
    </source>
</evidence>
<comment type="caution">
    <text evidence="6">The sequence shown here is derived from an EMBL/GenBank/DDBJ whole genome shotgun (WGS) entry which is preliminary data.</text>
</comment>
<keyword evidence="2" id="KW-0880">Kelch repeat</keyword>
<keyword evidence="4" id="KW-0539">Nucleus</keyword>
<evidence type="ECO:0000259" key="5">
    <source>
        <dbReference type="SMART" id="SM00060"/>
    </source>
</evidence>
<dbReference type="InterPro" id="IPR043536">
    <property type="entry name" value="HCF1/2"/>
</dbReference>
<dbReference type="CDD" id="cd00063">
    <property type="entry name" value="FN3"/>
    <property type="match status" value="1"/>
</dbReference>
<evidence type="ECO:0000313" key="6">
    <source>
        <dbReference type="EMBL" id="MEQ2164302.1"/>
    </source>
</evidence>
<dbReference type="InterPro" id="IPR036116">
    <property type="entry name" value="FN3_sf"/>
</dbReference>
<dbReference type="Gene3D" id="2.120.10.80">
    <property type="entry name" value="Kelch-type beta propeller"/>
    <property type="match status" value="1"/>
</dbReference>
<dbReference type="InterPro" id="IPR003961">
    <property type="entry name" value="FN3_dom"/>
</dbReference>
<dbReference type="InterPro" id="IPR015915">
    <property type="entry name" value="Kelch-typ_b-propeller"/>
</dbReference>
<gene>
    <name evidence="6" type="ORF">GOODEAATRI_005246</name>
</gene>
<evidence type="ECO:0000256" key="4">
    <source>
        <dbReference type="ARBA" id="ARBA00023242"/>
    </source>
</evidence>
<dbReference type="SMART" id="SM00060">
    <property type="entry name" value="FN3"/>
    <property type="match status" value="1"/>
</dbReference>
<evidence type="ECO:0000313" key="7">
    <source>
        <dbReference type="Proteomes" id="UP001476798"/>
    </source>
</evidence>
<evidence type="ECO:0000256" key="2">
    <source>
        <dbReference type="ARBA" id="ARBA00022441"/>
    </source>
</evidence>
<comment type="subcellular location">
    <subcellularLocation>
        <location evidence="1">Nucleus</location>
    </subcellularLocation>
</comment>
<evidence type="ECO:0000256" key="1">
    <source>
        <dbReference type="ARBA" id="ARBA00004123"/>
    </source>
</evidence>
<dbReference type="InterPro" id="IPR013783">
    <property type="entry name" value="Ig-like_fold"/>
</dbReference>
<feature type="domain" description="Fibronectin type-III" evidence="5">
    <location>
        <begin position="266"/>
        <end position="365"/>
    </location>
</feature>
<dbReference type="Pfam" id="PF13854">
    <property type="entry name" value="Kelch_HCF"/>
    <property type="match status" value="1"/>
</dbReference>
<dbReference type="SUPFAM" id="SSF49265">
    <property type="entry name" value="Fibronectin type III"/>
    <property type="match status" value="1"/>
</dbReference>
<proteinExistence type="predicted"/>
<sequence length="383" mass="42106">YLDDFYELELQPLTGVKGWNVPDTKGGGPSARESHTCVAFAGLGSPKLYVFGGMHGCRLNDLWQLDLNSMVWSKPEISGSTPLPRSLHSANVIGNKYWKLTCSLCVKIECSRMTSSPSYRTRGRRLTIRTPVGPEPGPATAPPPSVPGFTSGAVAMDTVRAGTTRCAAKTSGTWRQVEENQDGSMWFDVGVFKTLYREVSHYFLPAEDNQPFHQRKLPGPQDYQGREKQELTPGQMYRFRVAGINCFAQGDFSAVSEFKTCKPGFPGAPAAVKISKASDSVQITWEAPSSPSGRILEYSMYLAVRKSRSSSERPGQMAFIRIYRGTKTSCSVSSSHLENAHIDTSSSSRPAVVFRIAAKNEQGYGPATQIRWIQGGRASFFIF</sequence>